<dbReference type="RefSeq" id="WP_044940748.1">
    <property type="nucleotide sequence ID" value="NZ_KN174163.1"/>
</dbReference>
<dbReference type="InterPro" id="IPR025923">
    <property type="entry name" value="YodL-like_dom"/>
</dbReference>
<comment type="caution">
    <text evidence="4">The sequence shown here is derived from an EMBL/GenBank/DDBJ whole genome shotgun (WGS) entry which is preliminary data.</text>
</comment>
<reference evidence="4 5" key="1">
    <citation type="submission" date="2011-08" db="EMBL/GenBank/DDBJ databases">
        <title>The Genome Sequence of Clostridium orbiscindens 1_3_50AFAA.</title>
        <authorList>
            <consortium name="The Broad Institute Genome Sequencing Platform"/>
            <person name="Earl A."/>
            <person name="Ward D."/>
            <person name="Feldgarden M."/>
            <person name="Gevers D."/>
            <person name="Daigneault M."/>
            <person name="Strauss J."/>
            <person name="Allen-Vercoe E."/>
            <person name="Young S.K."/>
            <person name="Zeng Q."/>
            <person name="Gargeya S."/>
            <person name="Fitzgerald M."/>
            <person name="Haas B."/>
            <person name="Abouelleil A."/>
            <person name="Alvarado L."/>
            <person name="Arachchi H.M."/>
            <person name="Berlin A."/>
            <person name="Brown A."/>
            <person name="Chapman S.B."/>
            <person name="Chen Z."/>
            <person name="Dunbar C."/>
            <person name="Freedman E."/>
            <person name="Gearin G."/>
            <person name="Gellesch M."/>
            <person name="Goldberg J."/>
            <person name="Griggs A."/>
            <person name="Gujja S."/>
            <person name="Heiman D."/>
            <person name="Howarth C."/>
            <person name="Larson L."/>
            <person name="Lui A."/>
            <person name="MacDonald P.J.P."/>
            <person name="Montmayeur A."/>
            <person name="Murphy C."/>
            <person name="Neiman D."/>
            <person name="Pearson M."/>
            <person name="Priest M."/>
            <person name="Roberts A."/>
            <person name="Saif S."/>
            <person name="Shea T."/>
            <person name="Shenoy N."/>
            <person name="Sisk P."/>
            <person name="Stolte C."/>
            <person name="Sykes S."/>
            <person name="Wortman J."/>
            <person name="Nusbaum C."/>
            <person name="Birren B."/>
        </authorList>
    </citation>
    <scope>NUCLEOTIDE SEQUENCE [LARGE SCALE GENOMIC DNA]</scope>
    <source>
        <strain evidence="4 5">1_3_50AFAA</strain>
    </source>
</reference>
<proteinExistence type="predicted"/>
<dbReference type="GO" id="GO:0003899">
    <property type="term" value="F:DNA-directed RNA polymerase activity"/>
    <property type="evidence" value="ECO:0007669"/>
    <property type="project" value="InterPro"/>
</dbReference>
<dbReference type="GO" id="GO:0006260">
    <property type="term" value="P:DNA replication"/>
    <property type="evidence" value="ECO:0007669"/>
    <property type="project" value="InterPro"/>
</dbReference>
<dbReference type="eggNOG" id="COG0358">
    <property type="taxonomic scope" value="Bacteria"/>
</dbReference>
<dbReference type="AlphaFoldDB" id="A0A096B8W9"/>
<dbReference type="EMBL" id="ADLO01000056">
    <property type="protein sequence ID" value="KGF55476.1"/>
    <property type="molecule type" value="Genomic_DNA"/>
</dbReference>
<dbReference type="Proteomes" id="UP000029585">
    <property type="component" value="Unassembled WGS sequence"/>
</dbReference>
<dbReference type="Gene3D" id="3.90.580.10">
    <property type="entry name" value="Zinc finger, CHC2-type domain"/>
    <property type="match status" value="1"/>
</dbReference>
<evidence type="ECO:0000256" key="1">
    <source>
        <dbReference type="SAM" id="MobiDB-lite"/>
    </source>
</evidence>
<dbReference type="GO" id="GO:0003677">
    <property type="term" value="F:DNA binding"/>
    <property type="evidence" value="ECO:0007669"/>
    <property type="project" value="InterPro"/>
</dbReference>
<feature type="compositionally biased region" description="Polar residues" evidence="1">
    <location>
        <begin position="101"/>
        <end position="116"/>
    </location>
</feature>
<dbReference type="InterPro" id="IPR002694">
    <property type="entry name" value="Znf_CHC2"/>
</dbReference>
<organism evidence="4 5">
    <name type="scientific">Flavonifractor plautii 1_3_50AFAA</name>
    <dbReference type="NCBI Taxonomy" id="742738"/>
    <lineage>
        <taxon>Bacteria</taxon>
        <taxon>Bacillati</taxon>
        <taxon>Bacillota</taxon>
        <taxon>Clostridia</taxon>
        <taxon>Eubacteriales</taxon>
        <taxon>Oscillospiraceae</taxon>
        <taxon>Flavonifractor</taxon>
    </lineage>
</organism>
<dbReference type="HOGENOM" id="CLU_032287_0_0_9"/>
<evidence type="ECO:0000313" key="5">
    <source>
        <dbReference type="Proteomes" id="UP000029585"/>
    </source>
</evidence>
<protein>
    <submittedName>
        <fullName evidence="4">Uncharacterized protein</fullName>
    </submittedName>
</protein>
<name>A0A096B8W9_FLAPL</name>
<dbReference type="Pfam" id="PF01807">
    <property type="entry name" value="Zn_ribbon_DnaG"/>
    <property type="match status" value="1"/>
</dbReference>
<sequence>MGSYPDEFPFGIMEVVNLLNLRIRRQQADSIYVDCPFCGDRQGRMNVNFVKNVWRCNYCNAHGGMLALYAELNHTTTSDAYWEIAEALCDNIQEEHARSGNEAQQRPASPCPSTSGAWAAPASHSSSERKTVPQSNKASPAEIHQTLSLLLAQLTLRPAHREHLRSPKRGLSDEQIDALGVKSTPPHFLCRSITERLIKQGCKVQGVPGFYRDDGGHWTMAFYQKTAGILIPAIGFDGMLQGFQIKLDIPLKNKDDPPEKPGAKYIWFSSSSKKGGTGSGSPVHLVGNPSARVVYVIEGLLKADISHYLTGRTFVAIAGANNTSPLDSMFALLAQSGTEEIIEAHDMDKYNNKMIMAGASKIYLMAQKHGMNCRRLTWNPNYKGFDDWQLALRQGSQRQKEIEKLSFKEQYLRGLCKLAHIEDCVEQWQHRAEQDTGLTEYLGLTGEEHKTFLCGGRDALAALLELQRRKQRFVLYQLQLDEENAIPFAFKDITALKAAGYEQPPAAMYYVAGSGEIYCPAEESDDTLLKRLFADCRERLPEGCRGRPMAISDVVELNHGAKRAYYYVSGQDQFRQVKFSPMLAKKEIPEKTQERF</sequence>
<evidence type="ECO:0000313" key="4">
    <source>
        <dbReference type="EMBL" id="KGF55476.1"/>
    </source>
</evidence>
<feature type="region of interest" description="Disordered" evidence="1">
    <location>
        <begin position="97"/>
        <end position="138"/>
    </location>
</feature>
<evidence type="ECO:0000259" key="2">
    <source>
        <dbReference type="Pfam" id="PF01807"/>
    </source>
</evidence>
<evidence type="ECO:0000259" key="3">
    <source>
        <dbReference type="Pfam" id="PF14191"/>
    </source>
</evidence>
<feature type="domain" description="Zinc finger CHC2-type" evidence="2">
    <location>
        <begin position="14"/>
        <end position="93"/>
    </location>
</feature>
<dbReference type="Pfam" id="PF14191">
    <property type="entry name" value="YodL"/>
    <property type="match status" value="1"/>
</dbReference>
<dbReference type="SUPFAM" id="SSF57783">
    <property type="entry name" value="Zinc beta-ribbon"/>
    <property type="match status" value="1"/>
</dbReference>
<dbReference type="PATRIC" id="fig|742738.3.peg.1839"/>
<gene>
    <name evidence="4" type="ORF">HMPREF9460_01789</name>
</gene>
<dbReference type="InterPro" id="IPR036977">
    <property type="entry name" value="DNA_primase_Znf_CHC2"/>
</dbReference>
<dbReference type="GO" id="GO:0008270">
    <property type="term" value="F:zinc ion binding"/>
    <property type="evidence" value="ECO:0007669"/>
    <property type="project" value="InterPro"/>
</dbReference>
<feature type="domain" description="YodL-like" evidence="3">
    <location>
        <begin position="474"/>
        <end position="579"/>
    </location>
</feature>
<accession>A0A096B8W9</accession>
<keyword evidence="5" id="KW-1185">Reference proteome</keyword>